<proteinExistence type="predicted"/>
<dbReference type="Proteomes" id="UP000762676">
    <property type="component" value="Unassembled WGS sequence"/>
</dbReference>
<dbReference type="PANTHER" id="PTHR45627:SF26">
    <property type="entry name" value="ADENYLATE CYCLASE TYPE 1"/>
    <property type="match status" value="1"/>
</dbReference>
<organism evidence="5 6">
    <name type="scientific">Elysia marginata</name>
    <dbReference type="NCBI Taxonomy" id="1093978"/>
    <lineage>
        <taxon>Eukaryota</taxon>
        <taxon>Metazoa</taxon>
        <taxon>Spiralia</taxon>
        <taxon>Lophotrochozoa</taxon>
        <taxon>Mollusca</taxon>
        <taxon>Gastropoda</taxon>
        <taxon>Heterobranchia</taxon>
        <taxon>Euthyneura</taxon>
        <taxon>Panpulmonata</taxon>
        <taxon>Sacoglossa</taxon>
        <taxon>Placobranchoidea</taxon>
        <taxon>Plakobranchidae</taxon>
        <taxon>Elysia</taxon>
    </lineage>
</organism>
<gene>
    <name evidence="5" type="ORF">ElyMa_001522100</name>
</gene>
<evidence type="ECO:0000313" key="6">
    <source>
        <dbReference type="Proteomes" id="UP000762676"/>
    </source>
</evidence>
<dbReference type="GO" id="GO:0000166">
    <property type="term" value="F:nucleotide binding"/>
    <property type="evidence" value="ECO:0007669"/>
    <property type="project" value="UniProtKB-KW"/>
</dbReference>
<protein>
    <submittedName>
        <fullName evidence="5">Adenylate cyclase</fullName>
    </submittedName>
</protein>
<dbReference type="GO" id="GO:0007189">
    <property type="term" value="P:adenylate cyclase-activating G protein-coupled receptor signaling pathway"/>
    <property type="evidence" value="ECO:0007669"/>
    <property type="project" value="TreeGrafter"/>
</dbReference>
<keyword evidence="2" id="KW-0456">Lyase</keyword>
<dbReference type="PANTHER" id="PTHR45627">
    <property type="entry name" value="ADENYLATE CYCLASE TYPE 1"/>
    <property type="match status" value="1"/>
</dbReference>
<keyword evidence="3" id="KW-0812">Transmembrane</keyword>
<evidence type="ECO:0000259" key="4">
    <source>
        <dbReference type="Pfam" id="PF16214"/>
    </source>
</evidence>
<keyword evidence="3" id="KW-1133">Transmembrane helix</keyword>
<keyword evidence="3" id="KW-0472">Membrane</keyword>
<dbReference type="GO" id="GO:0004016">
    <property type="term" value="F:adenylate cyclase activity"/>
    <property type="evidence" value="ECO:0007669"/>
    <property type="project" value="TreeGrafter"/>
</dbReference>
<keyword evidence="6" id="KW-1185">Reference proteome</keyword>
<comment type="caution">
    <text evidence="5">The sequence shown here is derived from an EMBL/GenBank/DDBJ whole genome shotgun (WGS) entry which is preliminary data.</text>
</comment>
<sequence>MSRSVCYELNVFMLAANVIVFVCANLAGLFIHNSTDRTQRRTFKDTRDCIAARLDIQDQNEKLVSSIRDVCVASLGHFEKKNFHYIYRAWSNKLSHTLSTDDELKKWGTTWHKLQKTAQNRVRWRTVVDSLCSAMS</sequence>
<dbReference type="GO" id="GO:0006171">
    <property type="term" value="P:cAMP biosynthetic process"/>
    <property type="evidence" value="ECO:0007669"/>
    <property type="project" value="TreeGrafter"/>
</dbReference>
<evidence type="ECO:0000256" key="1">
    <source>
        <dbReference type="ARBA" id="ARBA00022741"/>
    </source>
</evidence>
<dbReference type="Pfam" id="PF16214">
    <property type="entry name" value="AC_N"/>
    <property type="match status" value="1"/>
</dbReference>
<feature type="domain" description="Adenylate cyclase N-terminal" evidence="4">
    <location>
        <begin position="14"/>
        <end position="66"/>
    </location>
</feature>
<evidence type="ECO:0000256" key="2">
    <source>
        <dbReference type="ARBA" id="ARBA00023239"/>
    </source>
</evidence>
<reference evidence="5 6" key="1">
    <citation type="journal article" date="2021" name="Elife">
        <title>Chloroplast acquisition without the gene transfer in kleptoplastic sea slugs, Plakobranchus ocellatus.</title>
        <authorList>
            <person name="Maeda T."/>
            <person name="Takahashi S."/>
            <person name="Yoshida T."/>
            <person name="Shimamura S."/>
            <person name="Takaki Y."/>
            <person name="Nagai Y."/>
            <person name="Toyoda A."/>
            <person name="Suzuki Y."/>
            <person name="Arimoto A."/>
            <person name="Ishii H."/>
            <person name="Satoh N."/>
            <person name="Nishiyama T."/>
            <person name="Hasebe M."/>
            <person name="Maruyama T."/>
            <person name="Minagawa J."/>
            <person name="Obokata J."/>
            <person name="Shigenobu S."/>
        </authorList>
    </citation>
    <scope>NUCLEOTIDE SEQUENCE [LARGE SCALE GENOMIC DNA]</scope>
</reference>
<dbReference type="EMBL" id="BMAT01002996">
    <property type="protein sequence ID" value="GFS18441.1"/>
    <property type="molecule type" value="Genomic_DNA"/>
</dbReference>
<dbReference type="GO" id="GO:0005886">
    <property type="term" value="C:plasma membrane"/>
    <property type="evidence" value="ECO:0007669"/>
    <property type="project" value="TreeGrafter"/>
</dbReference>
<dbReference type="AlphaFoldDB" id="A0AAV4JCU8"/>
<evidence type="ECO:0000256" key="3">
    <source>
        <dbReference type="SAM" id="Phobius"/>
    </source>
</evidence>
<feature type="transmembrane region" description="Helical" evidence="3">
    <location>
        <begin position="12"/>
        <end position="31"/>
    </location>
</feature>
<accession>A0AAV4JCU8</accession>
<name>A0AAV4JCU8_9GAST</name>
<evidence type="ECO:0000313" key="5">
    <source>
        <dbReference type="EMBL" id="GFS18441.1"/>
    </source>
</evidence>
<dbReference type="InterPro" id="IPR032628">
    <property type="entry name" value="AC_N"/>
</dbReference>
<keyword evidence="1" id="KW-0547">Nucleotide-binding</keyword>